<dbReference type="CDD" id="cd02933">
    <property type="entry name" value="OYE_like_FMN"/>
    <property type="match status" value="1"/>
</dbReference>
<proteinExistence type="predicted"/>
<dbReference type="InterPro" id="IPR013785">
    <property type="entry name" value="Aldolase_TIM"/>
</dbReference>
<reference evidence="2 3" key="1">
    <citation type="journal article" date="2012" name="BMC Genomics">
        <title>Sequencing the genome of Marssonina brunnea reveals fungus-poplar co-evolution.</title>
        <authorList>
            <person name="Zhu S."/>
            <person name="Cao Y.-Z."/>
            <person name="Jiang C."/>
            <person name="Tan B.-Y."/>
            <person name="Wang Z."/>
            <person name="Feng S."/>
            <person name="Zhang L."/>
            <person name="Su X.-H."/>
            <person name="Brejova B."/>
            <person name="Vinar T."/>
            <person name="Xu M."/>
            <person name="Wang M.-X."/>
            <person name="Zhang S.-G."/>
            <person name="Huang M.-R."/>
            <person name="Wu R."/>
            <person name="Zhou Y."/>
        </authorList>
    </citation>
    <scope>NUCLEOTIDE SEQUENCE [LARGE SCALE GENOMIC DNA]</scope>
    <source>
        <strain evidence="2 3">MB_m1</strain>
    </source>
</reference>
<dbReference type="FunFam" id="3.20.20.70:FF:000138">
    <property type="entry name" value="NADPH dehydrogenase 1"/>
    <property type="match status" value="1"/>
</dbReference>
<dbReference type="InParanoid" id="K1WTU1"/>
<organism evidence="2 3">
    <name type="scientific">Marssonina brunnea f. sp. multigermtubi (strain MB_m1)</name>
    <name type="common">Marssonina leaf spot fungus</name>
    <dbReference type="NCBI Taxonomy" id="1072389"/>
    <lineage>
        <taxon>Eukaryota</taxon>
        <taxon>Fungi</taxon>
        <taxon>Dikarya</taxon>
        <taxon>Ascomycota</taxon>
        <taxon>Pezizomycotina</taxon>
        <taxon>Leotiomycetes</taxon>
        <taxon>Helotiales</taxon>
        <taxon>Drepanopezizaceae</taxon>
        <taxon>Drepanopeziza</taxon>
    </lineage>
</organism>
<dbReference type="SUPFAM" id="SSF51395">
    <property type="entry name" value="FMN-linked oxidoreductases"/>
    <property type="match status" value="1"/>
</dbReference>
<dbReference type="GeneID" id="18756108"/>
<dbReference type="OMA" id="MMATYYK"/>
<gene>
    <name evidence="2" type="ORF">MBM_00173</name>
</gene>
<dbReference type="OrthoDB" id="276546at2759"/>
<keyword evidence="3" id="KW-1185">Reference proteome</keyword>
<dbReference type="AlphaFoldDB" id="K1WTU1"/>
<dbReference type="Proteomes" id="UP000006753">
    <property type="component" value="Unassembled WGS sequence"/>
</dbReference>
<evidence type="ECO:0000259" key="1">
    <source>
        <dbReference type="Pfam" id="PF00724"/>
    </source>
</evidence>
<name>K1WTU1_MARBU</name>
<accession>K1WTU1</accession>
<protein>
    <submittedName>
        <fullName evidence="2">NADPH dehydrogenase</fullName>
    </submittedName>
</protein>
<dbReference type="eggNOG" id="KOG0134">
    <property type="taxonomic scope" value="Eukaryota"/>
</dbReference>
<dbReference type="GO" id="GO:0003959">
    <property type="term" value="F:NADPH dehydrogenase activity"/>
    <property type="evidence" value="ECO:0007669"/>
    <property type="project" value="TreeGrafter"/>
</dbReference>
<dbReference type="EMBL" id="JH921428">
    <property type="protein sequence ID" value="EKD21060.1"/>
    <property type="molecule type" value="Genomic_DNA"/>
</dbReference>
<dbReference type="Gene3D" id="3.20.20.70">
    <property type="entry name" value="Aldolase class I"/>
    <property type="match status" value="1"/>
</dbReference>
<dbReference type="RefSeq" id="XP_007288062.1">
    <property type="nucleotide sequence ID" value="XM_007288000.1"/>
</dbReference>
<dbReference type="InterPro" id="IPR001155">
    <property type="entry name" value="OxRdtase_FMN_N"/>
</dbReference>
<feature type="domain" description="NADH:flavin oxidoreductase/NADH oxidase N-terminal" evidence="1">
    <location>
        <begin position="5"/>
        <end position="337"/>
    </location>
</feature>
<evidence type="ECO:0000313" key="3">
    <source>
        <dbReference type="Proteomes" id="UP000006753"/>
    </source>
</evidence>
<dbReference type="HOGENOM" id="CLU_012153_0_0_1"/>
<dbReference type="STRING" id="1072389.K1WTU1"/>
<dbReference type="PANTHER" id="PTHR22893:SF91">
    <property type="entry name" value="NADPH DEHYDROGENASE 2-RELATED"/>
    <property type="match status" value="1"/>
</dbReference>
<dbReference type="GO" id="GO:0010181">
    <property type="term" value="F:FMN binding"/>
    <property type="evidence" value="ECO:0007669"/>
    <property type="project" value="InterPro"/>
</dbReference>
<dbReference type="FunCoup" id="K1WTU1">
    <property type="interactions" value="762"/>
</dbReference>
<evidence type="ECO:0000313" key="2">
    <source>
        <dbReference type="EMBL" id="EKD21060.1"/>
    </source>
</evidence>
<dbReference type="KEGG" id="mbe:MBM_00173"/>
<dbReference type="Pfam" id="PF00724">
    <property type="entry name" value="Oxidored_FMN"/>
    <property type="match status" value="1"/>
</dbReference>
<sequence length="372" mass="41075">MATSNLFKPLKLGNLELQNRVVMAPLTRLRAADETHVPLPMVAEYYAQRASIPGTLLISEATFIAPQAGGMANAPGIWSEAQIASWKNVTDAVHRKKSFIYLQLWALGRAAFADNLREELGEKGVVKSASDITFEGGATPTPLTDEEIKEYVGLYAQAAKNAIKAGFDGVEIHSANGYLIDQFLQDTCNNRTDAWGGSVEKRAKFGLEVAKAVVDAVGAEKTGIRLSPFSPFQGMKMHDPVPQFAYYANELKKLKLAYVHLVESRVSGNADVENTEKVDFLIDIWANQSPVLIAGGFKPESAKRAVDEEYTGSDIVVVFGRYFISNPDLVFRLKQGIAFTPYDRKKFYNAKQEDGYITWPFSKEFETQAGKL</sequence>
<dbReference type="PANTHER" id="PTHR22893">
    <property type="entry name" value="NADH OXIDOREDUCTASE-RELATED"/>
    <property type="match status" value="1"/>
</dbReference>
<dbReference type="InterPro" id="IPR045247">
    <property type="entry name" value="Oye-like"/>
</dbReference>